<evidence type="ECO:0000313" key="9">
    <source>
        <dbReference type="EMBL" id="RIA98273.1"/>
    </source>
</evidence>
<accession>A0A397TJ75</accession>
<dbReference type="GO" id="GO:0032366">
    <property type="term" value="P:intracellular sterol transport"/>
    <property type="evidence" value="ECO:0007669"/>
    <property type="project" value="TreeGrafter"/>
</dbReference>
<reference evidence="9 10" key="1">
    <citation type="submission" date="2018-06" db="EMBL/GenBank/DDBJ databases">
        <title>Comparative genomics reveals the genomic features of Rhizophagus irregularis, R. cerebriforme, R. diaphanum and Gigaspora rosea, and their symbiotic lifestyle signature.</title>
        <authorList>
            <person name="Morin E."/>
            <person name="San Clemente H."/>
            <person name="Chen E.C.H."/>
            <person name="De La Providencia I."/>
            <person name="Hainaut M."/>
            <person name="Kuo A."/>
            <person name="Kohler A."/>
            <person name="Murat C."/>
            <person name="Tang N."/>
            <person name="Roy S."/>
            <person name="Loubradou J."/>
            <person name="Henrissat B."/>
            <person name="Grigoriev I.V."/>
            <person name="Corradi N."/>
            <person name="Roux C."/>
            <person name="Martin F.M."/>
        </authorList>
    </citation>
    <scope>NUCLEOTIDE SEQUENCE [LARGE SCALE GENOMIC DNA]</scope>
    <source>
        <strain evidence="9 10">DAOM 227022</strain>
    </source>
</reference>
<dbReference type="STRING" id="658196.A0A397TJ75"/>
<keyword evidence="10" id="KW-1185">Reference proteome</keyword>
<gene>
    <name evidence="9" type="ORF">C1645_870818</name>
</gene>
<dbReference type="Pfam" id="PF02893">
    <property type="entry name" value="GRAM"/>
    <property type="match status" value="1"/>
</dbReference>
<comment type="caution">
    <text evidence="9">The sequence shown here is derived from an EMBL/GenBank/DDBJ whole genome shotgun (WGS) entry which is preliminary data.</text>
</comment>
<keyword evidence="3 7" id="KW-0812">Transmembrane</keyword>
<dbReference type="GO" id="GO:0005886">
    <property type="term" value="C:plasma membrane"/>
    <property type="evidence" value="ECO:0007669"/>
    <property type="project" value="TreeGrafter"/>
</dbReference>
<dbReference type="CDD" id="cd13220">
    <property type="entry name" value="PH-GRAM_GRAMDC"/>
    <property type="match status" value="1"/>
</dbReference>
<feature type="transmembrane region" description="Helical" evidence="7">
    <location>
        <begin position="516"/>
        <end position="535"/>
    </location>
</feature>
<evidence type="ECO:0000256" key="7">
    <source>
        <dbReference type="SAM" id="Phobius"/>
    </source>
</evidence>
<name>A0A397TJ75_9GLOM</name>
<dbReference type="PROSITE" id="PS51778">
    <property type="entry name" value="VAST"/>
    <property type="match status" value="1"/>
</dbReference>
<dbReference type="SMART" id="SM00568">
    <property type="entry name" value="GRAM"/>
    <property type="match status" value="1"/>
</dbReference>
<evidence type="ECO:0000256" key="1">
    <source>
        <dbReference type="ARBA" id="ARBA00004167"/>
    </source>
</evidence>
<organism evidence="9 10">
    <name type="scientific">Glomus cerebriforme</name>
    <dbReference type="NCBI Taxonomy" id="658196"/>
    <lineage>
        <taxon>Eukaryota</taxon>
        <taxon>Fungi</taxon>
        <taxon>Fungi incertae sedis</taxon>
        <taxon>Mucoromycota</taxon>
        <taxon>Glomeromycotina</taxon>
        <taxon>Glomeromycetes</taxon>
        <taxon>Glomerales</taxon>
        <taxon>Glomeraceae</taxon>
        <taxon>Glomus</taxon>
    </lineage>
</organism>
<dbReference type="InterPro" id="IPR051482">
    <property type="entry name" value="Cholesterol_transport"/>
</dbReference>
<dbReference type="PANTHER" id="PTHR23319">
    <property type="entry name" value="GRAM DOMAIN CONTAINING 1B, ISOFORM E"/>
    <property type="match status" value="1"/>
</dbReference>
<feature type="region of interest" description="Disordered" evidence="6">
    <location>
        <begin position="1"/>
        <end position="28"/>
    </location>
</feature>
<comment type="similarity">
    <text evidence="2">Belongs to the YSP2 family.</text>
</comment>
<dbReference type="GO" id="GO:0005789">
    <property type="term" value="C:endoplasmic reticulum membrane"/>
    <property type="evidence" value="ECO:0007669"/>
    <property type="project" value="TreeGrafter"/>
</dbReference>
<dbReference type="GO" id="GO:0140268">
    <property type="term" value="C:endoplasmic reticulum-plasma membrane contact site"/>
    <property type="evidence" value="ECO:0007669"/>
    <property type="project" value="TreeGrafter"/>
</dbReference>
<evidence type="ECO:0000256" key="5">
    <source>
        <dbReference type="ARBA" id="ARBA00023136"/>
    </source>
</evidence>
<evidence type="ECO:0000313" key="10">
    <source>
        <dbReference type="Proteomes" id="UP000265703"/>
    </source>
</evidence>
<dbReference type="GO" id="GO:0032934">
    <property type="term" value="F:sterol binding"/>
    <property type="evidence" value="ECO:0007669"/>
    <property type="project" value="TreeGrafter"/>
</dbReference>
<evidence type="ECO:0000256" key="4">
    <source>
        <dbReference type="ARBA" id="ARBA00022989"/>
    </source>
</evidence>
<dbReference type="OrthoDB" id="2162691at2759"/>
<protein>
    <submittedName>
        <fullName evidence="9">GRAM domain-containing protein</fullName>
    </submittedName>
</protein>
<proteinExistence type="inferred from homology"/>
<dbReference type="PANTHER" id="PTHR23319:SF4">
    <property type="entry name" value="GRAM DOMAIN CONTAINING 1B, ISOFORM E"/>
    <property type="match status" value="1"/>
</dbReference>
<keyword evidence="5 7" id="KW-0472">Membrane</keyword>
<keyword evidence="4 7" id="KW-1133">Transmembrane helix</keyword>
<evidence type="ECO:0000256" key="2">
    <source>
        <dbReference type="ARBA" id="ARBA00006582"/>
    </source>
</evidence>
<dbReference type="InterPro" id="IPR011993">
    <property type="entry name" value="PH-like_dom_sf"/>
</dbReference>
<evidence type="ECO:0000256" key="3">
    <source>
        <dbReference type="ARBA" id="ARBA00022692"/>
    </source>
</evidence>
<dbReference type="InterPro" id="IPR031968">
    <property type="entry name" value="VASt"/>
</dbReference>
<sequence length="559" mass="63973">MGLATTNTDDHEYVTNKLGDNSNVENSTISSKCSLNKKGNLSLKNLNKKKSKENSLNVFDIFKDAVANINEQQNSLYDSPASEPFPSELNSNGYTSGFISLDIPPTKNNKDNDIIEKQILANNYLTKRRLSKLNIVKDDGTVITGYSIAHPKRNKDFHNFFKQIPENEYLVNDYSCALQKDIFVQGKMFISLNYIGFHSNILGWVTDIVIPFSGITAIEKKMTAFVIPNAIQITTKDTKYLFASFLSRDSVYELLLKLWNHCNKDRCSDSNEANETNEKEINYVHRETFCDCLKNNQHFNNLILDTEFKGSIEKIYNLLYTSGFTYGYLKENNDDINIGEWTKDDNKLVRQSNFTKRLNHSIGPKSTKCYIKDEILHQDFDKYVTIMTSTDTPNVPSGGTFTVRTRTCMMWASSNITRVIVTSAIDFSRDSLFKSTIEKACLEGQFIYYKGLEAAVRKYISLNLVEFDSESTSLFSNKTDDEEDVIQNPTMKEKEKTIKNEDTTKYKLRMPSLETLIIIALLLTFIANIYVLTGIKKINSKVEYIECQNKADENFWDDT</sequence>
<dbReference type="Pfam" id="PF16016">
    <property type="entry name" value="VASt"/>
    <property type="match status" value="1"/>
</dbReference>
<dbReference type="InterPro" id="IPR004182">
    <property type="entry name" value="GRAM"/>
</dbReference>
<evidence type="ECO:0000259" key="8">
    <source>
        <dbReference type="PROSITE" id="PS51778"/>
    </source>
</evidence>
<feature type="domain" description="VASt" evidence="8">
    <location>
        <begin position="298"/>
        <end position="464"/>
    </location>
</feature>
<dbReference type="EMBL" id="QKYT01000018">
    <property type="protein sequence ID" value="RIA98273.1"/>
    <property type="molecule type" value="Genomic_DNA"/>
</dbReference>
<dbReference type="AlphaFoldDB" id="A0A397TJ75"/>
<evidence type="ECO:0000256" key="6">
    <source>
        <dbReference type="SAM" id="MobiDB-lite"/>
    </source>
</evidence>
<dbReference type="Proteomes" id="UP000265703">
    <property type="component" value="Unassembled WGS sequence"/>
</dbReference>
<comment type="subcellular location">
    <subcellularLocation>
        <location evidence="1">Membrane</location>
        <topology evidence="1">Single-pass membrane protein</topology>
    </subcellularLocation>
</comment>
<dbReference type="Gene3D" id="2.30.29.30">
    <property type="entry name" value="Pleckstrin-homology domain (PH domain)/Phosphotyrosine-binding domain (PTB)"/>
    <property type="match status" value="1"/>
</dbReference>
<feature type="compositionally biased region" description="Polar residues" evidence="6">
    <location>
        <begin position="18"/>
        <end position="28"/>
    </location>
</feature>
<dbReference type="GO" id="GO:0120015">
    <property type="term" value="F:sterol transfer activity"/>
    <property type="evidence" value="ECO:0007669"/>
    <property type="project" value="TreeGrafter"/>
</dbReference>